<organism evidence="2 3">
    <name type="scientific">Nonomuraea glycinis</name>
    <dbReference type="NCBI Taxonomy" id="2047744"/>
    <lineage>
        <taxon>Bacteria</taxon>
        <taxon>Bacillati</taxon>
        <taxon>Actinomycetota</taxon>
        <taxon>Actinomycetes</taxon>
        <taxon>Streptosporangiales</taxon>
        <taxon>Streptosporangiaceae</taxon>
        <taxon>Nonomuraea</taxon>
    </lineage>
</organism>
<accession>A0A918E5W0</accession>
<feature type="domain" description="HTH cro/C1-type" evidence="1">
    <location>
        <begin position="1"/>
        <end position="46"/>
    </location>
</feature>
<dbReference type="CDD" id="cd00093">
    <property type="entry name" value="HTH_XRE"/>
    <property type="match status" value="1"/>
</dbReference>
<protein>
    <recommendedName>
        <fullName evidence="1">HTH cro/C1-type domain-containing protein</fullName>
    </recommendedName>
</protein>
<dbReference type="AlphaFoldDB" id="A0A918E5W0"/>
<gene>
    <name evidence="2" type="ORF">GCM10012278_32870</name>
</gene>
<keyword evidence="3" id="KW-1185">Reference proteome</keyword>
<proteinExistence type="predicted"/>
<dbReference type="InterPro" id="IPR011990">
    <property type="entry name" value="TPR-like_helical_dom_sf"/>
</dbReference>
<dbReference type="InterPro" id="IPR010982">
    <property type="entry name" value="Lambda_DNA-bd_dom_sf"/>
</dbReference>
<dbReference type="EMBL" id="BMNK01000005">
    <property type="protein sequence ID" value="GGP06971.1"/>
    <property type="molecule type" value="Genomic_DNA"/>
</dbReference>
<dbReference type="SUPFAM" id="SSF48452">
    <property type="entry name" value="TPR-like"/>
    <property type="match status" value="1"/>
</dbReference>
<dbReference type="GO" id="GO:0003677">
    <property type="term" value="F:DNA binding"/>
    <property type="evidence" value="ECO:0007669"/>
    <property type="project" value="InterPro"/>
</dbReference>
<dbReference type="Gene3D" id="1.25.40.10">
    <property type="entry name" value="Tetratricopeptide repeat domain"/>
    <property type="match status" value="1"/>
</dbReference>
<dbReference type="PROSITE" id="PS50943">
    <property type="entry name" value="HTH_CROC1"/>
    <property type="match status" value="1"/>
</dbReference>
<dbReference type="Proteomes" id="UP000660745">
    <property type="component" value="Unassembled WGS sequence"/>
</dbReference>
<evidence type="ECO:0000313" key="2">
    <source>
        <dbReference type="EMBL" id="GGP06971.1"/>
    </source>
</evidence>
<dbReference type="InterPro" id="IPR001387">
    <property type="entry name" value="Cro/C1-type_HTH"/>
</dbReference>
<reference evidence="2" key="2">
    <citation type="submission" date="2020-09" db="EMBL/GenBank/DDBJ databases">
        <authorList>
            <person name="Sun Q."/>
            <person name="Zhou Y."/>
        </authorList>
    </citation>
    <scope>NUCLEOTIDE SEQUENCE</scope>
    <source>
        <strain evidence="2">CGMCC 4.7430</strain>
    </source>
</reference>
<sequence>MSQEDAAEALLVTPTTLSRWERGAQDVRPVYRARIAQVFGVGGAEVERWLHCSDPVGTEVWPLPDFSDMSIAATVKAAAKLWRGELDLERRHLLGALPFVPAALDGWLSSWSYGAPAETAASQGSGQAVGLSDVQRINEMLQTFHTIDHQYGGGVVRPAVVDYLNTQVAPLLRGTYDDKVGSELLVAAVQMTLLAGWTAFDIGHHGQAQHYYGQALKLAKTADDPLAGARVLTTMSHQALHLNRSTYAVLLSRAAVDSARRAQASPRVMALMLTREARATAAQTQPARTGDGHAAKQVERLLGEAERAYGQGPNDRDPAWLVGHDEPQMYAEMGSPWRLLGKHDRAAGYAEQAVREFDVRRPRSAQLNRLAAANAYLGKGEVEQAVDTVRTAVPVAGRMSSPRLVESIRQFDKRLKPYESTVQVREFRAYLDRQLAS</sequence>
<dbReference type="Pfam" id="PF13560">
    <property type="entry name" value="HTH_31"/>
    <property type="match status" value="1"/>
</dbReference>
<dbReference type="SUPFAM" id="SSF47413">
    <property type="entry name" value="lambda repressor-like DNA-binding domains"/>
    <property type="match status" value="1"/>
</dbReference>
<comment type="caution">
    <text evidence="2">The sequence shown here is derived from an EMBL/GenBank/DDBJ whole genome shotgun (WGS) entry which is preliminary data.</text>
</comment>
<evidence type="ECO:0000259" key="1">
    <source>
        <dbReference type="PROSITE" id="PS50943"/>
    </source>
</evidence>
<reference evidence="2" key="1">
    <citation type="journal article" date="2014" name="Int. J. Syst. Evol. Microbiol.">
        <title>Complete genome sequence of Corynebacterium casei LMG S-19264T (=DSM 44701T), isolated from a smear-ripened cheese.</title>
        <authorList>
            <consortium name="US DOE Joint Genome Institute (JGI-PGF)"/>
            <person name="Walter F."/>
            <person name="Albersmeier A."/>
            <person name="Kalinowski J."/>
            <person name="Ruckert C."/>
        </authorList>
    </citation>
    <scope>NUCLEOTIDE SEQUENCE</scope>
    <source>
        <strain evidence="2">CGMCC 4.7430</strain>
    </source>
</reference>
<evidence type="ECO:0000313" key="3">
    <source>
        <dbReference type="Proteomes" id="UP000660745"/>
    </source>
</evidence>
<name>A0A918E5W0_9ACTN</name>
<dbReference type="Gene3D" id="1.10.260.40">
    <property type="entry name" value="lambda repressor-like DNA-binding domains"/>
    <property type="match status" value="1"/>
</dbReference>